<gene>
    <name evidence="2" type="ORF">Zmor_002500</name>
</gene>
<accession>A0AA38J0N2</accession>
<proteinExistence type="predicted"/>
<organism evidence="2 3">
    <name type="scientific">Zophobas morio</name>
    <dbReference type="NCBI Taxonomy" id="2755281"/>
    <lineage>
        <taxon>Eukaryota</taxon>
        <taxon>Metazoa</taxon>
        <taxon>Ecdysozoa</taxon>
        <taxon>Arthropoda</taxon>
        <taxon>Hexapoda</taxon>
        <taxon>Insecta</taxon>
        <taxon>Pterygota</taxon>
        <taxon>Neoptera</taxon>
        <taxon>Endopterygota</taxon>
        <taxon>Coleoptera</taxon>
        <taxon>Polyphaga</taxon>
        <taxon>Cucujiformia</taxon>
        <taxon>Tenebrionidae</taxon>
        <taxon>Zophobas</taxon>
    </lineage>
</organism>
<dbReference type="AlphaFoldDB" id="A0AA38J0N2"/>
<comment type="caution">
    <text evidence="2">The sequence shown here is derived from an EMBL/GenBank/DDBJ whole genome shotgun (WGS) entry which is preliminary data.</text>
</comment>
<reference evidence="2" key="1">
    <citation type="journal article" date="2023" name="G3 (Bethesda)">
        <title>Whole genome assemblies of Zophobas morio and Tenebrio molitor.</title>
        <authorList>
            <person name="Kaur S."/>
            <person name="Stinson S.A."/>
            <person name="diCenzo G.C."/>
        </authorList>
    </citation>
    <scope>NUCLEOTIDE SEQUENCE</scope>
    <source>
        <strain evidence="2">QUZm001</strain>
    </source>
</reference>
<protein>
    <submittedName>
        <fullName evidence="2">Uncharacterized protein</fullName>
    </submittedName>
</protein>
<dbReference type="EMBL" id="JALNTZ010000001">
    <property type="protein sequence ID" value="KAJ3667093.1"/>
    <property type="molecule type" value="Genomic_DNA"/>
</dbReference>
<feature type="region of interest" description="Disordered" evidence="1">
    <location>
        <begin position="76"/>
        <end position="97"/>
    </location>
</feature>
<feature type="compositionally biased region" description="Basic residues" evidence="1">
    <location>
        <begin position="83"/>
        <end position="97"/>
    </location>
</feature>
<keyword evidence="3" id="KW-1185">Reference proteome</keyword>
<evidence type="ECO:0000313" key="2">
    <source>
        <dbReference type="EMBL" id="KAJ3667093.1"/>
    </source>
</evidence>
<evidence type="ECO:0000256" key="1">
    <source>
        <dbReference type="SAM" id="MobiDB-lite"/>
    </source>
</evidence>
<sequence length="97" mass="10838">MSSTIKAFRGISGRRRLAYNSISNGIVHAKSRSVSCCSEVFRAFSFTLSTLLRNLAFFRGTVTNAGPKLKSKFLRLPHSDKAGRRHKRRGIRGIRGL</sequence>
<name>A0AA38J0N2_9CUCU</name>
<evidence type="ECO:0000313" key="3">
    <source>
        <dbReference type="Proteomes" id="UP001168821"/>
    </source>
</evidence>
<dbReference type="Proteomes" id="UP001168821">
    <property type="component" value="Unassembled WGS sequence"/>
</dbReference>